<feature type="non-terminal residue" evidence="1">
    <location>
        <position position="1"/>
    </location>
</feature>
<name>A0A821X380_9BILA</name>
<proteinExistence type="predicted"/>
<evidence type="ECO:0000313" key="2">
    <source>
        <dbReference type="Proteomes" id="UP000663848"/>
    </source>
</evidence>
<accession>A0A821X380</accession>
<dbReference type="AlphaFoldDB" id="A0A821X380"/>
<evidence type="ECO:0000313" key="1">
    <source>
        <dbReference type="EMBL" id="CAF4936008.1"/>
    </source>
</evidence>
<gene>
    <name evidence="1" type="ORF">QYT958_LOCUS32378</name>
</gene>
<sequence length="168" mass="18944">YKGEAAGIKAQIEGNAKASEIVTGIGSGAAAEKHNCNRTVSNVGWKTIDVSYEINGKIYVYTENIPFKSVVVGEQFYTLVNSEKLERALVYDNKPILDTIKYAFSIVTPNNISEPIADNDYLDYDYTVNGRKYSRIQKYYGDVPIPQNLDKLKVKYRIDRPEIGYLVE</sequence>
<protein>
    <submittedName>
        <fullName evidence="1">Uncharacterized protein</fullName>
    </submittedName>
</protein>
<dbReference type="EMBL" id="CAJOBR010021128">
    <property type="protein sequence ID" value="CAF4936008.1"/>
    <property type="molecule type" value="Genomic_DNA"/>
</dbReference>
<comment type="caution">
    <text evidence="1">The sequence shown here is derived from an EMBL/GenBank/DDBJ whole genome shotgun (WGS) entry which is preliminary data.</text>
</comment>
<dbReference type="Proteomes" id="UP000663848">
    <property type="component" value="Unassembled WGS sequence"/>
</dbReference>
<organism evidence="1 2">
    <name type="scientific">Rotaria socialis</name>
    <dbReference type="NCBI Taxonomy" id="392032"/>
    <lineage>
        <taxon>Eukaryota</taxon>
        <taxon>Metazoa</taxon>
        <taxon>Spiralia</taxon>
        <taxon>Gnathifera</taxon>
        <taxon>Rotifera</taxon>
        <taxon>Eurotatoria</taxon>
        <taxon>Bdelloidea</taxon>
        <taxon>Philodinida</taxon>
        <taxon>Philodinidae</taxon>
        <taxon>Rotaria</taxon>
    </lineage>
</organism>
<reference evidence="1" key="1">
    <citation type="submission" date="2021-02" db="EMBL/GenBank/DDBJ databases">
        <authorList>
            <person name="Nowell W R."/>
        </authorList>
    </citation>
    <scope>NUCLEOTIDE SEQUENCE</scope>
</reference>